<dbReference type="EMBL" id="ADGI01000014">
    <property type="protein sequence ID" value="EGV34545.1"/>
    <property type="molecule type" value="Genomic_DNA"/>
</dbReference>
<evidence type="ECO:0000256" key="1">
    <source>
        <dbReference type="ARBA" id="ARBA00006484"/>
    </source>
</evidence>
<dbReference type="SUPFAM" id="SSF51735">
    <property type="entry name" value="NAD(P)-binding Rossmann-fold domains"/>
    <property type="match status" value="1"/>
</dbReference>
<dbReference type="AlphaFoldDB" id="G1W8V7"/>
<dbReference type="OrthoDB" id="9804104at2"/>
<dbReference type="InterPro" id="IPR020904">
    <property type="entry name" value="Sc_DH/Rdtase_CS"/>
</dbReference>
<keyword evidence="2" id="KW-0560">Oxidoreductase</keyword>
<dbReference type="GO" id="GO:0016616">
    <property type="term" value="F:oxidoreductase activity, acting on the CH-OH group of donors, NAD or NADP as acceptor"/>
    <property type="evidence" value="ECO:0007669"/>
    <property type="project" value="TreeGrafter"/>
</dbReference>
<dbReference type="GeneID" id="95425019"/>
<dbReference type="CDD" id="cd05233">
    <property type="entry name" value="SDR_c"/>
    <property type="match status" value="1"/>
</dbReference>
<dbReference type="Gene3D" id="3.40.50.720">
    <property type="entry name" value="NAD(P)-binding Rossmann-like Domain"/>
    <property type="match status" value="1"/>
</dbReference>
<dbReference type="PRINTS" id="PR00081">
    <property type="entry name" value="GDHRDH"/>
</dbReference>
<dbReference type="PRINTS" id="PR00080">
    <property type="entry name" value="SDRFAMILY"/>
</dbReference>
<evidence type="ECO:0000313" key="4">
    <source>
        <dbReference type="Proteomes" id="UP000005141"/>
    </source>
</evidence>
<reference evidence="3 4" key="1">
    <citation type="submission" date="2011-07" db="EMBL/GenBank/DDBJ databases">
        <title>The Genome Sequence of Prevotella oulorum F0390.</title>
        <authorList>
            <consortium name="The Broad Institute Genome Sequencing Platform"/>
            <consortium name="The Broad Institute Genome Sequencing Center for Infectious Disease"/>
            <person name="Earl A."/>
            <person name="Ward D."/>
            <person name="Feldgarden M."/>
            <person name="Gevers D."/>
            <person name="Izard J."/>
            <person name="Ganesan A."/>
            <person name="Baranova O.V."/>
            <person name="Blanton J.M."/>
            <person name="Tanner A.C."/>
            <person name="Dewhirst F.E."/>
            <person name="Young S.K."/>
            <person name="Zeng Q."/>
            <person name="Gargeya S."/>
            <person name="Fitzgerald M."/>
            <person name="Haas B."/>
            <person name="Abouelleil A."/>
            <person name="Alvarado L."/>
            <person name="Arachchi H.M."/>
            <person name="Berlin A."/>
            <person name="Brown A."/>
            <person name="Chapman S.B."/>
            <person name="Chen Z."/>
            <person name="Dunbar C."/>
            <person name="Freedman E."/>
            <person name="Gearin G."/>
            <person name="Gellesch M."/>
            <person name="Goldberg J."/>
            <person name="Griggs A."/>
            <person name="Gujja S."/>
            <person name="Heiman D."/>
            <person name="Howarth C."/>
            <person name="Larson L."/>
            <person name="Lui A."/>
            <person name="MacDonald P.J.P."/>
            <person name="Mehta T."/>
            <person name="Montmayeur A."/>
            <person name="Murphy C."/>
            <person name="Neiman D."/>
            <person name="Pearson M."/>
            <person name="Priest M."/>
            <person name="Roberts A."/>
            <person name="Saif S."/>
            <person name="Shea T."/>
            <person name="Shenoy N."/>
            <person name="Sisk P."/>
            <person name="Stolte C."/>
            <person name="Sykes S."/>
            <person name="Wortman J."/>
            <person name="Nusbaum C."/>
            <person name="Birren B."/>
        </authorList>
    </citation>
    <scope>NUCLEOTIDE SEQUENCE [LARGE SCALE GENOMIC DNA]</scope>
    <source>
        <strain evidence="3 4">F0390</strain>
    </source>
</reference>
<dbReference type="PATRIC" id="fig|702438.4.peg.264"/>
<dbReference type="InterPro" id="IPR002347">
    <property type="entry name" value="SDR_fam"/>
</dbReference>
<dbReference type="HOGENOM" id="CLU_010194_1_3_10"/>
<evidence type="ECO:0000313" key="3">
    <source>
        <dbReference type="EMBL" id="EGV34545.1"/>
    </source>
</evidence>
<dbReference type="eggNOG" id="COG1028">
    <property type="taxonomic scope" value="Bacteria"/>
</dbReference>
<proteinExistence type="inferred from homology"/>
<dbReference type="InterPro" id="IPR036291">
    <property type="entry name" value="NAD(P)-bd_dom_sf"/>
</dbReference>
<dbReference type="Pfam" id="PF13561">
    <property type="entry name" value="adh_short_C2"/>
    <property type="match status" value="1"/>
</dbReference>
<gene>
    <name evidence="3" type="ORF">HMPREF9431_00258</name>
</gene>
<comment type="similarity">
    <text evidence="1">Belongs to the short-chain dehydrogenases/reductases (SDR) family.</text>
</comment>
<dbReference type="PANTHER" id="PTHR42760">
    <property type="entry name" value="SHORT-CHAIN DEHYDROGENASES/REDUCTASES FAMILY MEMBER"/>
    <property type="match status" value="1"/>
</dbReference>
<accession>G1W8V7</accession>
<sequence>MKKVLFITGGNRGLGLALINLFASKGYDIVVTTRKSYKDFEVHCKSLEQQYGILIHILYMDLENRQAISLGLKEFSALKIVPTVLINNASIFFDKTVLMSTVDDIERCFQVNYFAAVQITQRVAKLMLRKGGTIINISSVSSFTKQSAVTGYGASKAALNIFTTSLAQELAPFNIRVNAVAPGGMDTDMFTELNKKNKEVLIANTALKRIGNVSEIAEVVYFLATEKSSYINGQVIRVDGGLIY</sequence>
<evidence type="ECO:0008006" key="5">
    <source>
        <dbReference type="Google" id="ProtNLM"/>
    </source>
</evidence>
<dbReference type="FunFam" id="3.40.50.720:FF:000173">
    <property type="entry name" value="3-oxoacyl-[acyl-carrier protein] reductase"/>
    <property type="match status" value="1"/>
</dbReference>
<dbReference type="RefSeq" id="WP_004379235.1">
    <property type="nucleotide sequence ID" value="NZ_JH114215.1"/>
</dbReference>
<dbReference type="PANTHER" id="PTHR42760:SF133">
    <property type="entry name" value="3-OXOACYL-[ACYL-CARRIER-PROTEIN] REDUCTASE"/>
    <property type="match status" value="1"/>
</dbReference>
<dbReference type="Proteomes" id="UP000005141">
    <property type="component" value="Unassembled WGS sequence"/>
</dbReference>
<organism evidence="3 4">
    <name type="scientific">Segatella oulorum F0390</name>
    <dbReference type="NCBI Taxonomy" id="702438"/>
    <lineage>
        <taxon>Bacteria</taxon>
        <taxon>Pseudomonadati</taxon>
        <taxon>Bacteroidota</taxon>
        <taxon>Bacteroidia</taxon>
        <taxon>Bacteroidales</taxon>
        <taxon>Prevotellaceae</taxon>
        <taxon>Segatella</taxon>
    </lineage>
</organism>
<protein>
    <recommendedName>
        <fullName evidence="5">3-oxoacyl-[acyl-carrier-protein] reductase</fullName>
    </recommendedName>
</protein>
<dbReference type="PROSITE" id="PS00061">
    <property type="entry name" value="ADH_SHORT"/>
    <property type="match status" value="1"/>
</dbReference>
<name>G1W8V7_9BACT</name>
<evidence type="ECO:0000256" key="2">
    <source>
        <dbReference type="ARBA" id="ARBA00023002"/>
    </source>
</evidence>
<comment type="caution">
    <text evidence="3">The sequence shown here is derived from an EMBL/GenBank/DDBJ whole genome shotgun (WGS) entry which is preliminary data.</text>
</comment>
<keyword evidence="4" id="KW-1185">Reference proteome</keyword>